<evidence type="ECO:0000256" key="3">
    <source>
        <dbReference type="ARBA" id="ARBA00022448"/>
    </source>
</evidence>
<dbReference type="InterPro" id="IPR002585">
    <property type="entry name" value="Cyt-d_ubiquinol_oxidase_su_1"/>
</dbReference>
<evidence type="ECO:0000313" key="13">
    <source>
        <dbReference type="EMBL" id="MBB6098475.1"/>
    </source>
</evidence>
<dbReference type="PIRSF" id="PIRSF006446">
    <property type="entry name" value="Cyt_quinol_oxidase_1"/>
    <property type="match status" value="1"/>
</dbReference>
<feature type="transmembrane region" description="Helical" evidence="12">
    <location>
        <begin position="411"/>
        <end position="434"/>
    </location>
</feature>
<dbReference type="AlphaFoldDB" id="A0A841I3I2"/>
<evidence type="ECO:0000256" key="11">
    <source>
        <dbReference type="ARBA" id="ARBA00023136"/>
    </source>
</evidence>
<feature type="transmembrane region" description="Helical" evidence="12">
    <location>
        <begin position="184"/>
        <end position="205"/>
    </location>
</feature>
<keyword evidence="6 12" id="KW-0812">Transmembrane</keyword>
<evidence type="ECO:0000256" key="2">
    <source>
        <dbReference type="ARBA" id="ARBA00009819"/>
    </source>
</evidence>
<comment type="caution">
    <text evidence="13">The sequence shown here is derived from an EMBL/GenBank/DDBJ whole genome shotgun (WGS) entry which is preliminary data.</text>
</comment>
<evidence type="ECO:0000256" key="8">
    <source>
        <dbReference type="ARBA" id="ARBA00022982"/>
    </source>
</evidence>
<dbReference type="EC" id="1.10.3.-" evidence="13"/>
<dbReference type="RefSeq" id="WP_183986929.1">
    <property type="nucleotide sequence ID" value="NZ_JACHHG010000006.1"/>
</dbReference>
<evidence type="ECO:0000256" key="9">
    <source>
        <dbReference type="ARBA" id="ARBA00022989"/>
    </source>
</evidence>
<keyword evidence="8 12" id="KW-0249">Electron transport</keyword>
<feature type="transmembrane region" description="Helical" evidence="12">
    <location>
        <begin position="20"/>
        <end position="41"/>
    </location>
</feature>
<feature type="transmembrane region" description="Helical" evidence="12">
    <location>
        <begin position="91"/>
        <end position="115"/>
    </location>
</feature>
<evidence type="ECO:0000313" key="14">
    <source>
        <dbReference type="Proteomes" id="UP000569951"/>
    </source>
</evidence>
<keyword evidence="10 12" id="KW-0408">Iron</keyword>
<dbReference type="GO" id="GO:0046872">
    <property type="term" value="F:metal ion binding"/>
    <property type="evidence" value="ECO:0007669"/>
    <property type="project" value="UniProtKB-UniRule"/>
</dbReference>
<keyword evidence="14" id="KW-1185">Reference proteome</keyword>
<comment type="similarity">
    <text evidence="2 12">Belongs to the cytochrome ubiquinol oxidase subunit 1 family.</text>
</comment>
<feature type="transmembrane region" description="Helical" evidence="12">
    <location>
        <begin position="127"/>
        <end position="150"/>
    </location>
</feature>
<keyword evidence="13" id="KW-0560">Oxidoreductase</keyword>
<keyword evidence="7 12" id="KW-0479">Metal-binding</keyword>
<comment type="subcellular location">
    <subcellularLocation>
        <location evidence="1">Cell membrane</location>
        <topology evidence="1">Multi-pass membrane protein</topology>
    </subcellularLocation>
</comment>
<accession>A0A841I3I2</accession>
<feature type="transmembrane region" description="Helical" evidence="12">
    <location>
        <begin position="328"/>
        <end position="349"/>
    </location>
</feature>
<feature type="transmembrane region" description="Helical" evidence="12">
    <location>
        <begin position="53"/>
        <end position="71"/>
    </location>
</feature>
<dbReference type="GO" id="GO:0019646">
    <property type="term" value="P:aerobic electron transport chain"/>
    <property type="evidence" value="ECO:0007669"/>
    <property type="project" value="InterPro"/>
</dbReference>
<keyword evidence="9 12" id="KW-1133">Transmembrane helix</keyword>
<evidence type="ECO:0000256" key="1">
    <source>
        <dbReference type="ARBA" id="ARBA00004651"/>
    </source>
</evidence>
<dbReference type="PANTHER" id="PTHR30365">
    <property type="entry name" value="CYTOCHROME D UBIQUINOL OXIDASE"/>
    <property type="match status" value="1"/>
</dbReference>
<keyword evidence="5 12" id="KW-0349">Heme</keyword>
<dbReference type="GO" id="GO:0016682">
    <property type="term" value="F:oxidoreductase activity, acting on diphenols and related substances as donors, oxygen as acceptor"/>
    <property type="evidence" value="ECO:0007669"/>
    <property type="project" value="TreeGrafter"/>
</dbReference>
<protein>
    <submittedName>
        <fullName evidence="13">Cytochrome d ubiquinol oxidase subunit I</fullName>
        <ecNumber evidence="13">1.10.3.-</ecNumber>
    </submittedName>
</protein>
<sequence>MEALDLARWQFGLTTVVHFLFVPLSMGLSVLLAVMYSIYYRTGDAAYKRLSQFFGKLFVINFALGTATGIVQEFQFGMNWSEYSRFVGDVFGVPLAIEALAAFFLESTFLGLWIFGWNRIPRALHLASIWLVALGAHLSALWILVANAFMQMPVGYTIENGRARMTDFLALVLSEQVQTQVPHVLIAGLIVGGFFVLGISAWHLLRRSHVELFGKSLKLALIVTTVASLAAATSGHQQAQHVAKNQPMKLAAMEGLWETEQPAAFSLFGIIDQAGRQTLREVKLPHMLSVLAANNTTAEVKGLNDLQREYEAKYGPGDYTPPVAITYWAFRVKVGLGMAFIALSLWGLWLWWRGRLEVSPLFLRLGLLFVFLPFVATSAGWIVAEMGRQPWVVYGLLETAAAVSLSVTPTYLWITLIGFGLLYAALVALEAYLFSRHIREVPAPEAKPHAQPRPALPQAEPVY</sequence>
<dbReference type="Proteomes" id="UP000569951">
    <property type="component" value="Unassembled WGS sequence"/>
</dbReference>
<evidence type="ECO:0000256" key="7">
    <source>
        <dbReference type="ARBA" id="ARBA00022723"/>
    </source>
</evidence>
<evidence type="ECO:0000256" key="10">
    <source>
        <dbReference type="ARBA" id="ARBA00023004"/>
    </source>
</evidence>
<gene>
    <name evidence="13" type="ORF">HNR42_001909</name>
</gene>
<dbReference type="GO" id="GO:0070069">
    <property type="term" value="C:cytochrome complex"/>
    <property type="evidence" value="ECO:0007669"/>
    <property type="project" value="UniProtKB-UniRule"/>
</dbReference>
<dbReference type="PANTHER" id="PTHR30365:SF15">
    <property type="entry name" value="CYTOCHROME BD UBIQUINOL OXIDASE SUBUNIT 1"/>
    <property type="match status" value="1"/>
</dbReference>
<reference evidence="13 14" key="1">
    <citation type="submission" date="2020-08" db="EMBL/GenBank/DDBJ databases">
        <title>Genomic Encyclopedia of Type Strains, Phase IV (KMG-IV): sequencing the most valuable type-strain genomes for metagenomic binning, comparative biology and taxonomic classification.</title>
        <authorList>
            <person name="Goeker M."/>
        </authorList>
    </citation>
    <scope>NUCLEOTIDE SEQUENCE [LARGE SCALE GENOMIC DNA]</scope>
    <source>
        <strain evidence="13 14">DSM 21458</strain>
    </source>
</reference>
<dbReference type="GO" id="GO:0009055">
    <property type="term" value="F:electron transfer activity"/>
    <property type="evidence" value="ECO:0007669"/>
    <property type="project" value="UniProtKB-UniRule"/>
</dbReference>
<evidence type="ECO:0000256" key="4">
    <source>
        <dbReference type="ARBA" id="ARBA00022475"/>
    </source>
</evidence>
<keyword evidence="11 12" id="KW-0472">Membrane</keyword>
<dbReference type="GO" id="GO:0020037">
    <property type="term" value="F:heme binding"/>
    <property type="evidence" value="ECO:0007669"/>
    <property type="project" value="TreeGrafter"/>
</dbReference>
<keyword evidence="3 12" id="KW-0813">Transport</keyword>
<organism evidence="13 14">
    <name type="scientific">Deinobacterium chartae</name>
    <dbReference type="NCBI Taxonomy" id="521158"/>
    <lineage>
        <taxon>Bacteria</taxon>
        <taxon>Thermotogati</taxon>
        <taxon>Deinococcota</taxon>
        <taxon>Deinococci</taxon>
        <taxon>Deinococcales</taxon>
        <taxon>Deinococcaceae</taxon>
        <taxon>Deinobacterium</taxon>
    </lineage>
</organism>
<evidence type="ECO:0000256" key="5">
    <source>
        <dbReference type="ARBA" id="ARBA00022617"/>
    </source>
</evidence>
<name>A0A841I3I2_9DEIO</name>
<dbReference type="EMBL" id="JACHHG010000006">
    <property type="protein sequence ID" value="MBB6098475.1"/>
    <property type="molecule type" value="Genomic_DNA"/>
</dbReference>
<keyword evidence="4 12" id="KW-1003">Cell membrane</keyword>
<evidence type="ECO:0000256" key="12">
    <source>
        <dbReference type="PIRNR" id="PIRNR006446"/>
    </source>
</evidence>
<proteinExistence type="inferred from homology"/>
<dbReference type="GO" id="GO:0005886">
    <property type="term" value="C:plasma membrane"/>
    <property type="evidence" value="ECO:0007669"/>
    <property type="project" value="UniProtKB-SubCell"/>
</dbReference>
<dbReference type="Pfam" id="PF01654">
    <property type="entry name" value="Cyt_bd_oxida_I"/>
    <property type="match status" value="1"/>
</dbReference>
<feature type="transmembrane region" description="Helical" evidence="12">
    <location>
        <begin position="361"/>
        <end position="384"/>
    </location>
</feature>
<evidence type="ECO:0000256" key="6">
    <source>
        <dbReference type="ARBA" id="ARBA00022692"/>
    </source>
</evidence>